<dbReference type="OrthoDB" id="8453202at2"/>
<protein>
    <submittedName>
        <fullName evidence="1">Uncharacterized protein</fullName>
    </submittedName>
</protein>
<evidence type="ECO:0000313" key="2">
    <source>
        <dbReference type="Proteomes" id="UP000323258"/>
    </source>
</evidence>
<organism evidence="1 2">
    <name type="scientific">Neoaquamicrobium microcysteis</name>
    <dbReference type="NCBI Taxonomy" id="2682781"/>
    <lineage>
        <taxon>Bacteria</taxon>
        <taxon>Pseudomonadati</taxon>
        <taxon>Pseudomonadota</taxon>
        <taxon>Alphaproteobacteria</taxon>
        <taxon>Hyphomicrobiales</taxon>
        <taxon>Phyllobacteriaceae</taxon>
        <taxon>Neoaquamicrobium</taxon>
    </lineage>
</organism>
<name>A0A5D4H2R2_9HYPH</name>
<sequence length="274" mass="32172">MKIPTGERKTNLPERSNLRISELMFPKKSAYRLSFEQRSASEKWFRDLIAAFYRRNNTSKYANQVDFLESCAFFTTMTFSTYRVEREKRKLGLAKNDFSVEMDNFQKLYNGLARKQFGSGYNLSKFEKKLPLAIACIDYEGSRYYNEIPENPKNIHVHAIWVVHPEEIDEFLKIINGAWFKLKFQNGLHTDRIRFDPYLERKDKKGRWGGYAAKTWIKMASLPNGAADLLRIYPNSNYGGKPYQAQHKYGRTNKILELMRRINAGYRSNSGSHR</sequence>
<comment type="caution">
    <text evidence="1">The sequence shown here is derived from an EMBL/GenBank/DDBJ whole genome shotgun (WGS) entry which is preliminary data.</text>
</comment>
<reference evidence="1 2" key="2">
    <citation type="submission" date="2019-09" db="EMBL/GenBank/DDBJ databases">
        <title>Mesorhizobium sp. MaA-C15 isolated from Microcystis aeruginosa.</title>
        <authorList>
            <person name="Jeong S.E."/>
            <person name="Jin H.M."/>
            <person name="Jeon C.O."/>
        </authorList>
    </citation>
    <scope>NUCLEOTIDE SEQUENCE [LARGE SCALE GENOMIC DNA]</scope>
    <source>
        <strain evidence="1 2">MaA-C15</strain>
    </source>
</reference>
<dbReference type="Proteomes" id="UP000323258">
    <property type="component" value="Unassembled WGS sequence"/>
</dbReference>
<proteinExistence type="predicted"/>
<keyword evidence="2" id="KW-1185">Reference proteome</keyword>
<dbReference type="RefSeq" id="WP_148913304.1">
    <property type="nucleotide sequence ID" value="NZ_VSZS01000054.1"/>
</dbReference>
<gene>
    <name evidence="1" type="ORF">FY036_03440</name>
</gene>
<evidence type="ECO:0000313" key="1">
    <source>
        <dbReference type="EMBL" id="TYR34887.1"/>
    </source>
</evidence>
<dbReference type="AlphaFoldDB" id="A0A5D4H2R2"/>
<reference evidence="1 2" key="1">
    <citation type="submission" date="2019-08" db="EMBL/GenBank/DDBJ databases">
        <authorList>
            <person name="Seo Y.L."/>
        </authorList>
    </citation>
    <scope>NUCLEOTIDE SEQUENCE [LARGE SCALE GENOMIC DNA]</scope>
    <source>
        <strain evidence="1 2">MaA-C15</strain>
    </source>
</reference>
<accession>A0A5D4H2R2</accession>
<dbReference type="EMBL" id="VSZS01000054">
    <property type="protein sequence ID" value="TYR34887.1"/>
    <property type="molecule type" value="Genomic_DNA"/>
</dbReference>